<organism evidence="2 3">
    <name type="scientific">Rhipicephalus sanguineus</name>
    <name type="common">Brown dog tick</name>
    <name type="synonym">Ixodes sanguineus</name>
    <dbReference type="NCBI Taxonomy" id="34632"/>
    <lineage>
        <taxon>Eukaryota</taxon>
        <taxon>Metazoa</taxon>
        <taxon>Ecdysozoa</taxon>
        <taxon>Arthropoda</taxon>
        <taxon>Chelicerata</taxon>
        <taxon>Arachnida</taxon>
        <taxon>Acari</taxon>
        <taxon>Parasitiformes</taxon>
        <taxon>Ixodida</taxon>
        <taxon>Ixodoidea</taxon>
        <taxon>Ixodidae</taxon>
        <taxon>Rhipicephalinae</taxon>
        <taxon>Rhipicephalus</taxon>
        <taxon>Rhipicephalus</taxon>
    </lineage>
</organism>
<proteinExistence type="predicted"/>
<evidence type="ECO:0000313" key="2">
    <source>
        <dbReference type="EMBL" id="KAH7956921.1"/>
    </source>
</evidence>
<gene>
    <name evidence="2" type="ORF">HPB52_013558</name>
</gene>
<reference evidence="2" key="1">
    <citation type="journal article" date="2020" name="Cell">
        <title>Large-Scale Comparative Analyses of Tick Genomes Elucidate Their Genetic Diversity and Vector Capacities.</title>
        <authorList>
            <consortium name="Tick Genome and Microbiome Consortium (TIGMIC)"/>
            <person name="Jia N."/>
            <person name="Wang J."/>
            <person name="Shi W."/>
            <person name="Du L."/>
            <person name="Sun Y."/>
            <person name="Zhan W."/>
            <person name="Jiang J.F."/>
            <person name="Wang Q."/>
            <person name="Zhang B."/>
            <person name="Ji P."/>
            <person name="Bell-Sakyi L."/>
            <person name="Cui X.M."/>
            <person name="Yuan T.T."/>
            <person name="Jiang B.G."/>
            <person name="Yang W.F."/>
            <person name="Lam T.T."/>
            <person name="Chang Q.C."/>
            <person name="Ding S.J."/>
            <person name="Wang X.J."/>
            <person name="Zhu J.G."/>
            <person name="Ruan X.D."/>
            <person name="Zhao L."/>
            <person name="Wei J.T."/>
            <person name="Ye R.Z."/>
            <person name="Que T.C."/>
            <person name="Du C.H."/>
            <person name="Zhou Y.H."/>
            <person name="Cheng J.X."/>
            <person name="Dai P.F."/>
            <person name="Guo W.B."/>
            <person name="Han X.H."/>
            <person name="Huang E.J."/>
            <person name="Li L.F."/>
            <person name="Wei W."/>
            <person name="Gao Y.C."/>
            <person name="Liu J.Z."/>
            <person name="Shao H.Z."/>
            <person name="Wang X."/>
            <person name="Wang C.C."/>
            <person name="Yang T.C."/>
            <person name="Huo Q.B."/>
            <person name="Li W."/>
            <person name="Chen H.Y."/>
            <person name="Chen S.E."/>
            <person name="Zhou L.G."/>
            <person name="Ni X.B."/>
            <person name="Tian J.H."/>
            <person name="Sheng Y."/>
            <person name="Liu T."/>
            <person name="Pan Y.S."/>
            <person name="Xia L.Y."/>
            <person name="Li J."/>
            <person name="Zhao F."/>
            <person name="Cao W.C."/>
        </authorList>
    </citation>
    <scope>NUCLEOTIDE SEQUENCE</scope>
    <source>
        <strain evidence="2">Rsan-2018</strain>
    </source>
</reference>
<dbReference type="EMBL" id="JABSTV010001250">
    <property type="protein sequence ID" value="KAH7956921.1"/>
    <property type="molecule type" value="Genomic_DNA"/>
</dbReference>
<name>A0A9D4PWE0_RHISA</name>
<evidence type="ECO:0000313" key="3">
    <source>
        <dbReference type="Proteomes" id="UP000821837"/>
    </source>
</evidence>
<dbReference type="AlphaFoldDB" id="A0A9D4PWE0"/>
<dbReference type="Proteomes" id="UP000821837">
    <property type="component" value="Unassembled WGS sequence"/>
</dbReference>
<feature type="compositionally biased region" description="Low complexity" evidence="1">
    <location>
        <begin position="16"/>
        <end position="43"/>
    </location>
</feature>
<comment type="caution">
    <text evidence="2">The sequence shown here is derived from an EMBL/GenBank/DDBJ whole genome shotgun (WGS) entry which is preliminary data.</text>
</comment>
<keyword evidence="3" id="KW-1185">Reference proteome</keyword>
<reference evidence="2" key="2">
    <citation type="submission" date="2021-09" db="EMBL/GenBank/DDBJ databases">
        <authorList>
            <person name="Jia N."/>
            <person name="Wang J."/>
            <person name="Shi W."/>
            <person name="Du L."/>
            <person name="Sun Y."/>
            <person name="Zhan W."/>
            <person name="Jiang J."/>
            <person name="Wang Q."/>
            <person name="Zhang B."/>
            <person name="Ji P."/>
            <person name="Sakyi L.B."/>
            <person name="Cui X."/>
            <person name="Yuan T."/>
            <person name="Jiang B."/>
            <person name="Yang W."/>
            <person name="Lam T.T.-Y."/>
            <person name="Chang Q."/>
            <person name="Ding S."/>
            <person name="Wang X."/>
            <person name="Zhu J."/>
            <person name="Ruan X."/>
            <person name="Zhao L."/>
            <person name="Wei J."/>
            <person name="Que T."/>
            <person name="Du C."/>
            <person name="Cheng J."/>
            <person name="Dai P."/>
            <person name="Han X."/>
            <person name="Huang E."/>
            <person name="Gao Y."/>
            <person name="Liu J."/>
            <person name="Shao H."/>
            <person name="Ye R."/>
            <person name="Li L."/>
            <person name="Wei W."/>
            <person name="Wang X."/>
            <person name="Wang C."/>
            <person name="Huo Q."/>
            <person name="Li W."/>
            <person name="Guo W."/>
            <person name="Chen H."/>
            <person name="Chen S."/>
            <person name="Zhou L."/>
            <person name="Zhou L."/>
            <person name="Ni X."/>
            <person name="Tian J."/>
            <person name="Zhou Y."/>
            <person name="Sheng Y."/>
            <person name="Liu T."/>
            <person name="Pan Y."/>
            <person name="Xia L."/>
            <person name="Li J."/>
            <person name="Zhao F."/>
            <person name="Cao W."/>
        </authorList>
    </citation>
    <scope>NUCLEOTIDE SEQUENCE</scope>
    <source>
        <strain evidence="2">Rsan-2018</strain>
        <tissue evidence="2">Larvae</tissue>
    </source>
</reference>
<feature type="region of interest" description="Disordered" evidence="1">
    <location>
        <begin position="1"/>
        <end position="43"/>
    </location>
</feature>
<evidence type="ECO:0000256" key="1">
    <source>
        <dbReference type="SAM" id="MobiDB-lite"/>
    </source>
</evidence>
<sequence length="98" mass="10288">MAPMPPLSGLSAADNAGSHRGSPPASAAASRAPPTASTSGSSLLLRGVLTASSAGRYFVWNPSNASDKGLTLNDLQLVLRELTIYKRNRRVRVNPESR</sequence>
<protein>
    <submittedName>
        <fullName evidence="2">Uncharacterized protein</fullName>
    </submittedName>
</protein>
<accession>A0A9D4PWE0</accession>